<keyword evidence="1" id="KW-1185">Reference proteome</keyword>
<evidence type="ECO:0000313" key="1">
    <source>
        <dbReference type="Proteomes" id="UP001652620"/>
    </source>
</evidence>
<dbReference type="RefSeq" id="XP_049316974.1">
    <property type="nucleotide sequence ID" value="XM_049461017.1"/>
</dbReference>
<reference evidence="2" key="1">
    <citation type="submission" date="2025-08" db="UniProtKB">
        <authorList>
            <consortium name="RefSeq"/>
        </authorList>
    </citation>
    <scope>IDENTIFICATION</scope>
    <source>
        <tissue evidence="2">Adult</tissue>
    </source>
</reference>
<accession>A0ABM3K671</accession>
<organism evidence="1 2">
    <name type="scientific">Bactrocera dorsalis</name>
    <name type="common">Oriental fruit fly</name>
    <name type="synonym">Dacus dorsalis</name>
    <dbReference type="NCBI Taxonomy" id="27457"/>
    <lineage>
        <taxon>Eukaryota</taxon>
        <taxon>Metazoa</taxon>
        <taxon>Ecdysozoa</taxon>
        <taxon>Arthropoda</taxon>
        <taxon>Hexapoda</taxon>
        <taxon>Insecta</taxon>
        <taxon>Pterygota</taxon>
        <taxon>Neoptera</taxon>
        <taxon>Endopterygota</taxon>
        <taxon>Diptera</taxon>
        <taxon>Brachycera</taxon>
        <taxon>Muscomorpha</taxon>
        <taxon>Tephritoidea</taxon>
        <taxon>Tephritidae</taxon>
        <taxon>Bactrocera</taxon>
        <taxon>Bactrocera</taxon>
    </lineage>
</organism>
<evidence type="ECO:0000313" key="2">
    <source>
        <dbReference type="RefSeq" id="XP_049316974.1"/>
    </source>
</evidence>
<dbReference type="Proteomes" id="UP001652620">
    <property type="component" value="Chromosome 6"/>
</dbReference>
<protein>
    <submittedName>
        <fullName evidence="2">Uncharacterized protein LOC125779745</fullName>
    </submittedName>
</protein>
<sequence length="155" mass="17673">MGRPILEYGTVIWSPYTDAACSRIEKIQSKLCKCIGYRYGIPGGYNTVSDVYEYYNINSLQERRQVADMLFFFKVMNGLIDAPDIISIFELASVGPSLRHNRLLMTTKTTKSYVFNGPHNRLARLVNSLHSDVDFYSGSLSVFIPDIKSRLLQYP</sequence>
<proteinExistence type="predicted"/>
<gene>
    <name evidence="2" type="primary">LOC125779745</name>
</gene>
<dbReference type="GeneID" id="125779745"/>
<name>A0ABM3K671_BACDO</name>